<dbReference type="GO" id="GO:0005576">
    <property type="term" value="C:extracellular region"/>
    <property type="evidence" value="ECO:0007669"/>
    <property type="project" value="UniProtKB-SubCell"/>
</dbReference>
<dbReference type="SUPFAM" id="SSF49899">
    <property type="entry name" value="Concanavalin A-like lectins/glucanases"/>
    <property type="match status" value="1"/>
</dbReference>
<sequence length="263" mass="30485">MRNFTRKRHIEMRKQQTHKTQNPFTRLHISIQKRRAKMRVLLLPLMLAACAASPQDLSGKMFTFPQETNTAHVKLTPSREDFSTVTVCHRSFTDLKRDHILFSMATPSNANSLLVFWDEANKELESHIKDKKSEYRGLDYKPNTWHSICTTWDSASGLVQLWFNGKHLIKKYSIAGSNIRGTTVIILGQEQDSHGGGFDMKQSFVGMMSDVHMWDYILSPCEIRNYMDDLNFTPGNVLNWRALEFQIRDRVLIEDKITSCQEN</sequence>
<comment type="similarity">
    <text evidence="8">Belongs to the pentraxin family.</text>
</comment>
<evidence type="ECO:0000256" key="1">
    <source>
        <dbReference type="ARBA" id="ARBA00001913"/>
    </source>
</evidence>
<name>A0A4Z2CEF5_9TELE</name>
<dbReference type="InterPro" id="IPR051005">
    <property type="entry name" value="Pentraxin_domain"/>
</dbReference>
<comment type="cofactor">
    <cofactor evidence="1">
        <name>Ca(2+)</name>
        <dbReference type="ChEBI" id="CHEBI:29108"/>
    </cofactor>
</comment>
<dbReference type="GO" id="GO:0046872">
    <property type="term" value="F:metal ion binding"/>
    <property type="evidence" value="ECO:0007669"/>
    <property type="project" value="UniProtKB-KW"/>
</dbReference>
<evidence type="ECO:0000313" key="12">
    <source>
        <dbReference type="EMBL" id="TNN02535.1"/>
    </source>
</evidence>
<keyword evidence="4" id="KW-0479">Metal-binding</keyword>
<comment type="caution">
    <text evidence="12">The sequence shown here is derived from an EMBL/GenBank/DDBJ whole genome shotgun (WGS) entry which is preliminary data.</text>
</comment>
<accession>A0A4Z2CEF5</accession>
<comment type="caution">
    <text evidence="9">Lacks conserved residue(s) required for the propagation of feature annotation.</text>
</comment>
<keyword evidence="3" id="KW-0964">Secreted</keyword>
<feature type="compositionally biased region" description="Basic residues" evidence="10">
    <location>
        <begin position="1"/>
        <end position="17"/>
    </location>
</feature>
<evidence type="ECO:0000256" key="7">
    <source>
        <dbReference type="ARBA" id="ARBA00023157"/>
    </source>
</evidence>
<dbReference type="PROSITE" id="PS51828">
    <property type="entry name" value="PTX_2"/>
    <property type="match status" value="1"/>
</dbReference>
<evidence type="ECO:0000256" key="3">
    <source>
        <dbReference type="ARBA" id="ARBA00022525"/>
    </source>
</evidence>
<evidence type="ECO:0000256" key="5">
    <source>
        <dbReference type="ARBA" id="ARBA00022729"/>
    </source>
</evidence>
<evidence type="ECO:0000256" key="6">
    <source>
        <dbReference type="ARBA" id="ARBA00022837"/>
    </source>
</evidence>
<keyword evidence="5" id="KW-0732">Signal</keyword>
<evidence type="ECO:0000256" key="8">
    <source>
        <dbReference type="ARBA" id="ARBA00038102"/>
    </source>
</evidence>
<dbReference type="InterPro" id="IPR013320">
    <property type="entry name" value="ConA-like_dom_sf"/>
</dbReference>
<evidence type="ECO:0000256" key="10">
    <source>
        <dbReference type="SAM" id="MobiDB-lite"/>
    </source>
</evidence>
<dbReference type="EMBL" id="SWLE01000002">
    <property type="protein sequence ID" value="TNN02535.1"/>
    <property type="molecule type" value="Genomic_DNA"/>
</dbReference>
<protein>
    <recommendedName>
        <fullName evidence="11">Pentraxin (PTX) domain-containing protein</fullName>
    </recommendedName>
</protein>
<evidence type="ECO:0000313" key="13">
    <source>
        <dbReference type="Proteomes" id="UP000516260"/>
    </source>
</evidence>
<dbReference type="Pfam" id="PF00354">
    <property type="entry name" value="Pentaxin"/>
    <property type="match status" value="1"/>
</dbReference>
<evidence type="ECO:0000256" key="4">
    <source>
        <dbReference type="ARBA" id="ARBA00022723"/>
    </source>
</evidence>
<dbReference type="InterPro" id="IPR001759">
    <property type="entry name" value="PTX_dom"/>
</dbReference>
<dbReference type="PRINTS" id="PR00895">
    <property type="entry name" value="PENTAXIN"/>
</dbReference>
<evidence type="ECO:0000259" key="11">
    <source>
        <dbReference type="PROSITE" id="PS51828"/>
    </source>
</evidence>
<feature type="domain" description="Pentraxin (PTX)" evidence="11">
    <location>
        <begin position="58"/>
        <end position="259"/>
    </location>
</feature>
<dbReference type="PANTHER" id="PTHR45869">
    <property type="entry name" value="C-REACTIVE PROTEIN-RELATED"/>
    <property type="match status" value="1"/>
</dbReference>
<reference evidence="12 13" key="1">
    <citation type="submission" date="2019-04" db="EMBL/GenBank/DDBJ databases">
        <title>The sequence and de novo assembly of Takifugu bimaculatus genome using PacBio and Hi-C technologies.</title>
        <authorList>
            <person name="Xu P."/>
            <person name="Liu B."/>
            <person name="Zhou Z."/>
        </authorList>
    </citation>
    <scope>NUCLEOTIDE SEQUENCE [LARGE SCALE GENOMIC DNA]</scope>
    <source>
        <strain evidence="12">TB-2018</strain>
        <tissue evidence="12">Muscle</tissue>
    </source>
</reference>
<comment type="subcellular location">
    <subcellularLocation>
        <location evidence="2">Secreted</location>
    </subcellularLocation>
</comment>
<keyword evidence="13" id="KW-1185">Reference proteome</keyword>
<feature type="region of interest" description="Disordered" evidence="10">
    <location>
        <begin position="1"/>
        <end position="21"/>
    </location>
</feature>
<keyword evidence="6" id="KW-0106">Calcium</keyword>
<dbReference type="PANTHER" id="PTHR45869:SF7">
    <property type="entry name" value="C-REACTIVE PROTEIN"/>
    <property type="match status" value="1"/>
</dbReference>
<dbReference type="FunFam" id="2.60.120.200:FF:000070">
    <property type="entry name" value="Serum amyloid P-component"/>
    <property type="match status" value="1"/>
</dbReference>
<keyword evidence="7" id="KW-1015">Disulfide bond</keyword>
<gene>
    <name evidence="12" type="ORF">fugu_010022</name>
</gene>
<dbReference type="Proteomes" id="UP000516260">
    <property type="component" value="Chromosome 10"/>
</dbReference>
<dbReference type="Gene3D" id="2.60.120.200">
    <property type="match status" value="1"/>
</dbReference>
<evidence type="ECO:0000256" key="2">
    <source>
        <dbReference type="ARBA" id="ARBA00004613"/>
    </source>
</evidence>
<proteinExistence type="inferred from homology"/>
<evidence type="ECO:0000256" key="9">
    <source>
        <dbReference type="PROSITE-ProRule" id="PRU01172"/>
    </source>
</evidence>
<organism evidence="12 13">
    <name type="scientific">Takifugu bimaculatus</name>
    <dbReference type="NCBI Taxonomy" id="433685"/>
    <lineage>
        <taxon>Eukaryota</taxon>
        <taxon>Metazoa</taxon>
        <taxon>Chordata</taxon>
        <taxon>Craniata</taxon>
        <taxon>Vertebrata</taxon>
        <taxon>Euteleostomi</taxon>
        <taxon>Actinopterygii</taxon>
        <taxon>Neopterygii</taxon>
        <taxon>Teleostei</taxon>
        <taxon>Neoteleostei</taxon>
        <taxon>Acanthomorphata</taxon>
        <taxon>Eupercaria</taxon>
        <taxon>Tetraodontiformes</taxon>
        <taxon>Tetradontoidea</taxon>
        <taxon>Tetraodontidae</taxon>
        <taxon>Takifugu</taxon>
    </lineage>
</organism>
<dbReference type="AlphaFoldDB" id="A0A4Z2CEF5"/>
<dbReference type="SMART" id="SM00159">
    <property type="entry name" value="PTX"/>
    <property type="match status" value="1"/>
</dbReference>